<name>A0A3L9YC75_9FLAO</name>
<dbReference type="PANTHER" id="PTHR22916:SF3">
    <property type="entry name" value="UDP-GLCNAC:BETAGAL BETA-1,3-N-ACETYLGLUCOSAMINYLTRANSFERASE-LIKE PROTEIN 1"/>
    <property type="match status" value="1"/>
</dbReference>
<reference evidence="2 3" key="1">
    <citation type="submission" date="2018-10" db="EMBL/GenBank/DDBJ databases">
        <title>Genomic Encyclopedia of Archaeal and Bacterial Type Strains, Phase II (KMG-II): from individual species to whole genera.</title>
        <authorList>
            <person name="Goeker M."/>
        </authorList>
    </citation>
    <scope>NUCLEOTIDE SEQUENCE [LARGE SCALE GENOMIC DNA]</scope>
    <source>
        <strain evidence="2 3">DSM 23424</strain>
    </source>
</reference>
<sequence length="302" mass="35232">MLFSILIANYNNGKFFPDCYKSIMAQSYTNWEAIIVDDGSTDDSVAVIKEIIGEDERFTFIQRSENKGCGYTKRECAKHAKGEISGFLDPDDTILEDALQIMVDEHKDHPDVAIITSRYALVDMKLNFIENGSHGSAIPNDKSYLTFGKGALTAFASFKQQLYDKTEGIDPNMKRAVDQDLYYKMEEQGEHLFLDKVLYNYRIHENSISNNENLYKAEYWHFYAIMNAYKRRKRLGLKLDNFSQNYASEYASRYYLTRFRELKHSKKTTSKFYFIWKAIHASPFHQFKHKIKSLLLLILGRI</sequence>
<feature type="domain" description="Glycosyltransferase 2-like" evidence="1">
    <location>
        <begin position="4"/>
        <end position="128"/>
    </location>
</feature>
<dbReference type="InterPro" id="IPR029044">
    <property type="entry name" value="Nucleotide-diphossugar_trans"/>
</dbReference>
<evidence type="ECO:0000313" key="2">
    <source>
        <dbReference type="EMBL" id="RMA57974.1"/>
    </source>
</evidence>
<dbReference type="OrthoDB" id="635429at2"/>
<dbReference type="GO" id="GO:0016758">
    <property type="term" value="F:hexosyltransferase activity"/>
    <property type="evidence" value="ECO:0007669"/>
    <property type="project" value="UniProtKB-ARBA"/>
</dbReference>
<dbReference type="Gene3D" id="3.90.550.10">
    <property type="entry name" value="Spore Coat Polysaccharide Biosynthesis Protein SpsA, Chain A"/>
    <property type="match status" value="1"/>
</dbReference>
<gene>
    <name evidence="2" type="ORF">BXY75_2782</name>
</gene>
<dbReference type="InterPro" id="IPR001173">
    <property type="entry name" value="Glyco_trans_2-like"/>
</dbReference>
<comment type="caution">
    <text evidence="2">The sequence shown here is derived from an EMBL/GenBank/DDBJ whole genome shotgun (WGS) entry which is preliminary data.</text>
</comment>
<dbReference type="CDD" id="cd00761">
    <property type="entry name" value="Glyco_tranf_GTA_type"/>
    <property type="match status" value="1"/>
</dbReference>
<dbReference type="SUPFAM" id="SSF53448">
    <property type="entry name" value="Nucleotide-diphospho-sugar transferases"/>
    <property type="match status" value="1"/>
</dbReference>
<dbReference type="PANTHER" id="PTHR22916">
    <property type="entry name" value="GLYCOSYLTRANSFERASE"/>
    <property type="match status" value="1"/>
</dbReference>
<dbReference type="EMBL" id="REFC01000014">
    <property type="protein sequence ID" value="RMA57974.1"/>
    <property type="molecule type" value="Genomic_DNA"/>
</dbReference>
<dbReference type="RefSeq" id="WP_121908317.1">
    <property type="nucleotide sequence ID" value="NZ_REFC01000014.1"/>
</dbReference>
<evidence type="ECO:0000313" key="3">
    <source>
        <dbReference type="Proteomes" id="UP000271339"/>
    </source>
</evidence>
<dbReference type="AlphaFoldDB" id="A0A3L9YC75"/>
<evidence type="ECO:0000259" key="1">
    <source>
        <dbReference type="Pfam" id="PF00535"/>
    </source>
</evidence>
<dbReference type="Pfam" id="PF00535">
    <property type="entry name" value="Glycos_transf_2"/>
    <property type="match status" value="1"/>
</dbReference>
<proteinExistence type="predicted"/>
<keyword evidence="2" id="KW-0808">Transferase</keyword>
<organism evidence="2 3">
    <name type="scientific">Ulvibacter antarcticus</name>
    <dbReference type="NCBI Taxonomy" id="442714"/>
    <lineage>
        <taxon>Bacteria</taxon>
        <taxon>Pseudomonadati</taxon>
        <taxon>Bacteroidota</taxon>
        <taxon>Flavobacteriia</taxon>
        <taxon>Flavobacteriales</taxon>
        <taxon>Flavobacteriaceae</taxon>
        <taxon>Ulvibacter</taxon>
    </lineage>
</organism>
<accession>A0A3L9YC75</accession>
<protein>
    <submittedName>
        <fullName evidence="2">Glycosyltransferase involved in cell wall biosynthesis</fullName>
    </submittedName>
</protein>
<keyword evidence="3" id="KW-1185">Reference proteome</keyword>
<dbReference type="Proteomes" id="UP000271339">
    <property type="component" value="Unassembled WGS sequence"/>
</dbReference>